<evidence type="ECO:0000313" key="5">
    <source>
        <dbReference type="EMBL" id="CAL1539315.1"/>
    </source>
</evidence>
<protein>
    <recommendedName>
        <fullName evidence="4">TNFR-Cys domain-containing protein</fullName>
    </recommendedName>
</protein>
<evidence type="ECO:0000313" key="6">
    <source>
        <dbReference type="Proteomes" id="UP001497497"/>
    </source>
</evidence>
<name>A0AAV2I1Y7_LYMST</name>
<dbReference type="GO" id="GO:0005886">
    <property type="term" value="C:plasma membrane"/>
    <property type="evidence" value="ECO:0007669"/>
    <property type="project" value="TreeGrafter"/>
</dbReference>
<evidence type="ECO:0000256" key="3">
    <source>
        <dbReference type="SAM" id="SignalP"/>
    </source>
</evidence>
<reference evidence="5 6" key="1">
    <citation type="submission" date="2024-04" db="EMBL/GenBank/DDBJ databases">
        <authorList>
            <consortium name="Genoscope - CEA"/>
            <person name="William W."/>
        </authorList>
    </citation>
    <scope>NUCLEOTIDE SEQUENCE [LARGE SCALE GENOMIC DNA]</scope>
</reference>
<feature type="transmembrane region" description="Helical" evidence="2">
    <location>
        <begin position="176"/>
        <end position="197"/>
    </location>
</feature>
<gene>
    <name evidence="5" type="ORF">GSLYS_00013134001</name>
</gene>
<sequence length="210" mass="23923">MLEKFIIALILSALICHKVCSLCEDGPCSTGQYLNDADETCHPCPSGQYMDKENHQCRNCFPCKKADGSREVILKPCTDFADAEIGCTKGYFYEKDSDVREKGYCEECSTCGDKCELVPCGNHEDVQCCPCRRNRNQPELFECVDLQTDQPSLRKETVLMVNQDDQLPDIVYRLRYLVTILSFPLCCILCIIFYSVFGSSCRRGQYCYIK</sequence>
<comment type="caution">
    <text evidence="1">Lacks conserved residue(s) required for the propagation of feature annotation.</text>
</comment>
<proteinExistence type="predicted"/>
<evidence type="ECO:0000256" key="2">
    <source>
        <dbReference type="SAM" id="Phobius"/>
    </source>
</evidence>
<feature type="domain" description="TNFR-Cys" evidence="4">
    <location>
        <begin position="43"/>
        <end position="87"/>
    </location>
</feature>
<keyword evidence="6" id="KW-1185">Reference proteome</keyword>
<accession>A0AAV2I1Y7</accession>
<dbReference type="InterPro" id="IPR001368">
    <property type="entry name" value="TNFR/NGFR_Cys_rich_reg"/>
</dbReference>
<dbReference type="PANTHER" id="PTHR47220">
    <property type="entry name" value="TUMOR NECROSIS FACTOR RECEPTOR SUPERFAMILY MEMBER 25"/>
    <property type="match status" value="1"/>
</dbReference>
<feature type="signal peptide" evidence="3">
    <location>
        <begin position="1"/>
        <end position="21"/>
    </location>
</feature>
<feature type="chain" id="PRO_5043561929" description="TNFR-Cys domain-containing protein" evidence="3">
    <location>
        <begin position="22"/>
        <end position="210"/>
    </location>
</feature>
<dbReference type="InterPro" id="IPR022329">
    <property type="entry name" value="TNFR_25"/>
</dbReference>
<evidence type="ECO:0000259" key="4">
    <source>
        <dbReference type="PROSITE" id="PS50050"/>
    </source>
</evidence>
<dbReference type="Gene3D" id="2.10.50.10">
    <property type="entry name" value="Tumor Necrosis Factor Receptor, subunit A, domain 2"/>
    <property type="match status" value="1"/>
</dbReference>
<keyword evidence="3" id="KW-0732">Signal</keyword>
<keyword evidence="2" id="KW-0812">Transmembrane</keyword>
<dbReference type="EMBL" id="CAXITT010000336">
    <property type="protein sequence ID" value="CAL1539315.1"/>
    <property type="molecule type" value="Genomic_DNA"/>
</dbReference>
<dbReference type="AlphaFoldDB" id="A0AAV2I1Y7"/>
<dbReference type="PROSITE" id="PS50050">
    <property type="entry name" value="TNFR_NGFR_2"/>
    <property type="match status" value="1"/>
</dbReference>
<keyword evidence="2" id="KW-1133">Transmembrane helix</keyword>
<keyword evidence="2" id="KW-0472">Membrane</keyword>
<organism evidence="5 6">
    <name type="scientific">Lymnaea stagnalis</name>
    <name type="common">Great pond snail</name>
    <name type="synonym">Helix stagnalis</name>
    <dbReference type="NCBI Taxonomy" id="6523"/>
    <lineage>
        <taxon>Eukaryota</taxon>
        <taxon>Metazoa</taxon>
        <taxon>Spiralia</taxon>
        <taxon>Lophotrochozoa</taxon>
        <taxon>Mollusca</taxon>
        <taxon>Gastropoda</taxon>
        <taxon>Heterobranchia</taxon>
        <taxon>Euthyneura</taxon>
        <taxon>Panpulmonata</taxon>
        <taxon>Hygrophila</taxon>
        <taxon>Lymnaeoidea</taxon>
        <taxon>Lymnaeidae</taxon>
        <taxon>Lymnaea</taxon>
    </lineage>
</organism>
<feature type="repeat" description="TNFR-Cys" evidence="1">
    <location>
        <begin position="43"/>
        <end position="87"/>
    </location>
</feature>
<comment type="caution">
    <text evidence="5">The sequence shown here is derived from an EMBL/GenBank/DDBJ whole genome shotgun (WGS) entry which is preliminary data.</text>
</comment>
<dbReference type="Proteomes" id="UP001497497">
    <property type="component" value="Unassembled WGS sequence"/>
</dbReference>
<evidence type="ECO:0000256" key="1">
    <source>
        <dbReference type="PROSITE-ProRule" id="PRU00206"/>
    </source>
</evidence>
<dbReference type="PANTHER" id="PTHR47220:SF1">
    <property type="entry name" value="TUMOR NECROSIS FACTOR RECEPTOR SUPERFAMILY MEMBER 25"/>
    <property type="match status" value="1"/>
</dbReference>